<name>A0A0K1PDW1_9BACT</name>
<keyword evidence="3" id="KW-0812">Transmembrane</keyword>
<comment type="subcellular location">
    <subcellularLocation>
        <location evidence="1">Membrane</location>
    </subcellularLocation>
</comment>
<proteinExistence type="predicted"/>
<dbReference type="PANTHER" id="PTHR12815">
    <property type="entry name" value="SORTING AND ASSEMBLY MACHINERY SAMM50 PROTEIN FAMILY MEMBER"/>
    <property type="match status" value="1"/>
</dbReference>
<feature type="domain" description="POTRA" evidence="6">
    <location>
        <begin position="169"/>
        <end position="235"/>
    </location>
</feature>
<sequence length="635" mass="69852">MEIRGNQTVSSGLIEGRIGTRASNRFLFFGSNRYVDRGVIDADVGRIRDIYEKAGFWAATVSAEVIAEKDDEARVRFHVEEGRPTIVRSLLVDGMEQLPDAVRARTLDSAPLVAGARYTALEYDALKDQILMRLRGQSYATARVSGRAEVSPEEGSADLVIEVEPGPSYRFGELEVEGNLLVPSRKIEKAAKVVLQPGDPYDPETLSEAEQEVFALGAFSSSVAVGGVPDPETARIPARLVVSEADAMRIRAGAGVGIEQGFQQVRGLLDFTHLSIFGGLQRLNLRNDIAYRFLFAEHASGFAGRSIAELTQPDLIGPRTDLALRFGYERQLTQSYTSQSLVARIGTPIRVRRWLYITPSYSLERFFNVQVFDQEQLARTEARTLTPLVDCPDGCTFSYLEQRLVADRRNSPLEPTSGWYASLDLQEGGGPLGGSFDWIRIAPEARWYAPIFPNLIFATRLELGYLQPLSTPEGCTQSPDDSFSQSFRCSPIVIRFFGGGSNAFRGLGAGRLAPQEAVEVKNGNGKTTTIFIPLGGNSSVLATAELRWFFAENLTSAFFVDAANVAAGSLEAFDLSALQYAAGVGIRYRSPIGPARLDVGYRFLRRPLVVVNDVHRFETNFFDWFAVFLAIGEAF</sequence>
<dbReference type="InterPro" id="IPR039910">
    <property type="entry name" value="D15-like"/>
</dbReference>
<gene>
    <name evidence="7" type="ORF">AKJ08_2084</name>
</gene>
<dbReference type="GO" id="GO:0019867">
    <property type="term" value="C:outer membrane"/>
    <property type="evidence" value="ECO:0007669"/>
    <property type="project" value="InterPro"/>
</dbReference>
<dbReference type="Gene3D" id="3.10.20.310">
    <property type="entry name" value="membrane protein fhac"/>
    <property type="match status" value="2"/>
</dbReference>
<keyword evidence="4" id="KW-0472">Membrane</keyword>
<organism evidence="7 8">
    <name type="scientific">Vulgatibacter incomptus</name>
    <dbReference type="NCBI Taxonomy" id="1391653"/>
    <lineage>
        <taxon>Bacteria</taxon>
        <taxon>Pseudomonadati</taxon>
        <taxon>Myxococcota</taxon>
        <taxon>Myxococcia</taxon>
        <taxon>Myxococcales</taxon>
        <taxon>Cystobacterineae</taxon>
        <taxon>Vulgatibacteraceae</taxon>
        <taxon>Vulgatibacter</taxon>
    </lineage>
</organism>
<dbReference type="EMBL" id="CP012332">
    <property type="protein sequence ID" value="AKU91697.1"/>
    <property type="molecule type" value="Genomic_DNA"/>
</dbReference>
<feature type="domain" description="POTRA" evidence="6">
    <location>
        <begin position="2"/>
        <end position="82"/>
    </location>
</feature>
<accession>A0A0K1PDW1</accession>
<evidence type="ECO:0000313" key="8">
    <source>
        <dbReference type="Proteomes" id="UP000055590"/>
    </source>
</evidence>
<evidence type="ECO:0000256" key="2">
    <source>
        <dbReference type="ARBA" id="ARBA00022452"/>
    </source>
</evidence>
<dbReference type="Pfam" id="PF07244">
    <property type="entry name" value="POTRA"/>
    <property type="match status" value="2"/>
</dbReference>
<keyword evidence="2" id="KW-1134">Transmembrane beta strand</keyword>
<dbReference type="Proteomes" id="UP000055590">
    <property type="component" value="Chromosome"/>
</dbReference>
<keyword evidence="8" id="KW-1185">Reference proteome</keyword>
<dbReference type="InterPro" id="IPR000184">
    <property type="entry name" value="Bac_surfAg_D15"/>
</dbReference>
<evidence type="ECO:0000256" key="4">
    <source>
        <dbReference type="ARBA" id="ARBA00023136"/>
    </source>
</evidence>
<feature type="domain" description="Bacterial surface antigen (D15)" evidence="5">
    <location>
        <begin position="310"/>
        <end position="603"/>
    </location>
</feature>
<dbReference type="Pfam" id="PF01103">
    <property type="entry name" value="Omp85"/>
    <property type="match status" value="1"/>
</dbReference>
<dbReference type="STRING" id="1391653.AKJ08_2084"/>
<evidence type="ECO:0000313" key="7">
    <source>
        <dbReference type="EMBL" id="AKU91697.1"/>
    </source>
</evidence>
<dbReference type="KEGG" id="vin:AKJ08_2084"/>
<dbReference type="InterPro" id="IPR010827">
    <property type="entry name" value="BamA/TamA_POTRA"/>
</dbReference>
<reference evidence="7 8" key="1">
    <citation type="submission" date="2015-08" db="EMBL/GenBank/DDBJ databases">
        <authorList>
            <person name="Babu N.S."/>
            <person name="Beckwith C.J."/>
            <person name="Beseler K.G."/>
            <person name="Brison A."/>
            <person name="Carone J.V."/>
            <person name="Caskin T.P."/>
            <person name="Diamond M."/>
            <person name="Durham M.E."/>
            <person name="Foxe J.M."/>
            <person name="Go M."/>
            <person name="Henderson B.A."/>
            <person name="Jones I.B."/>
            <person name="McGettigan J.A."/>
            <person name="Micheletti S.J."/>
            <person name="Nasrallah M.E."/>
            <person name="Ortiz D."/>
            <person name="Piller C.R."/>
            <person name="Privatt S.R."/>
            <person name="Schneider S.L."/>
            <person name="Sharp S."/>
            <person name="Smith T.C."/>
            <person name="Stanton J.D."/>
            <person name="Ullery H.E."/>
            <person name="Wilson R.J."/>
            <person name="Serrano M.G."/>
            <person name="Buck G."/>
            <person name="Lee V."/>
            <person name="Wang Y."/>
            <person name="Carvalho R."/>
            <person name="Voegtly L."/>
            <person name="Shi R."/>
            <person name="Duckworth R."/>
            <person name="Johnson A."/>
            <person name="Loviza R."/>
            <person name="Walstead R."/>
            <person name="Shah Z."/>
            <person name="Kiflezghi M."/>
            <person name="Wade K."/>
            <person name="Ball S.L."/>
            <person name="Bradley K.W."/>
            <person name="Asai D.J."/>
            <person name="Bowman C.A."/>
            <person name="Russell D.A."/>
            <person name="Pope W.H."/>
            <person name="Jacobs-Sera D."/>
            <person name="Hendrix R.W."/>
            <person name="Hatfull G.F."/>
        </authorList>
    </citation>
    <scope>NUCLEOTIDE SEQUENCE [LARGE SCALE GENOMIC DNA]</scope>
    <source>
        <strain evidence="7 8">DSM 27710</strain>
    </source>
</reference>
<protein>
    <submittedName>
        <fullName evidence="7">Outer membrane protein</fullName>
    </submittedName>
</protein>
<evidence type="ECO:0000259" key="6">
    <source>
        <dbReference type="Pfam" id="PF07244"/>
    </source>
</evidence>
<dbReference type="PANTHER" id="PTHR12815:SF18">
    <property type="entry name" value="SORTING AND ASSEMBLY MACHINERY COMPONENT 50 HOMOLOG"/>
    <property type="match status" value="1"/>
</dbReference>
<dbReference type="Gene3D" id="2.40.160.50">
    <property type="entry name" value="membrane protein fhac: a member of the omp85/tpsb transporter family"/>
    <property type="match status" value="1"/>
</dbReference>
<evidence type="ECO:0000256" key="1">
    <source>
        <dbReference type="ARBA" id="ARBA00004370"/>
    </source>
</evidence>
<dbReference type="AlphaFoldDB" id="A0A0K1PDW1"/>
<evidence type="ECO:0000259" key="5">
    <source>
        <dbReference type="Pfam" id="PF01103"/>
    </source>
</evidence>
<evidence type="ECO:0000256" key="3">
    <source>
        <dbReference type="ARBA" id="ARBA00022692"/>
    </source>
</evidence>